<dbReference type="Pfam" id="PF08240">
    <property type="entry name" value="ADH_N"/>
    <property type="match status" value="1"/>
</dbReference>
<dbReference type="CDD" id="cd08249">
    <property type="entry name" value="enoyl_reductase_like"/>
    <property type="match status" value="1"/>
</dbReference>
<dbReference type="PANTHER" id="PTHR45348">
    <property type="entry name" value="HYPOTHETICAL OXIDOREDUCTASE (EUROFUNG)"/>
    <property type="match status" value="1"/>
</dbReference>
<dbReference type="SMART" id="SM00829">
    <property type="entry name" value="PKS_ER"/>
    <property type="match status" value="1"/>
</dbReference>
<dbReference type="PANTHER" id="PTHR45348:SF5">
    <property type="entry name" value="OXIDOREDUCTASE, PUTATIVE (AFU_ORTHOLOGUE AFUA_8G01420)-RELATED"/>
    <property type="match status" value="1"/>
</dbReference>
<dbReference type="SUPFAM" id="SSF51735">
    <property type="entry name" value="NAD(P)-binding Rossmann-fold domains"/>
    <property type="match status" value="1"/>
</dbReference>
<proteinExistence type="inferred from homology"/>
<dbReference type="GO" id="GO:0016651">
    <property type="term" value="F:oxidoreductase activity, acting on NAD(P)H"/>
    <property type="evidence" value="ECO:0007669"/>
    <property type="project" value="InterPro"/>
</dbReference>
<dbReference type="InterPro" id="IPR047122">
    <property type="entry name" value="Trans-enoyl_RdTase-like"/>
</dbReference>
<evidence type="ECO:0000313" key="5">
    <source>
        <dbReference type="Proteomes" id="UP000785200"/>
    </source>
</evidence>
<organism evidence="4 5">
    <name type="scientific">Hyphodiscus hymeniophilus</name>
    <dbReference type="NCBI Taxonomy" id="353542"/>
    <lineage>
        <taxon>Eukaryota</taxon>
        <taxon>Fungi</taxon>
        <taxon>Dikarya</taxon>
        <taxon>Ascomycota</taxon>
        <taxon>Pezizomycotina</taxon>
        <taxon>Leotiomycetes</taxon>
        <taxon>Helotiales</taxon>
        <taxon>Hyphodiscaceae</taxon>
        <taxon>Hyphodiscus</taxon>
    </lineage>
</organism>
<gene>
    <name evidence="4" type="ORF">D0Z07_7483</name>
</gene>
<sequence length="336" mass="36424">MITTIHSNPFMREAIVQADLSVQIVDSAVPIPVADQVLIKVVVSGCNPKDWKGPAKMRIKPANTGDDIAGVVHAVGKDVYEFKSGDCVAAFHEMNTPGGSYAEYAIAPQYTTFHLPSKTSFEEAATIPLAAMTAALGLYRRLNLPEPWSLVKPGIQPLLVYGAATAVGAFTIQLATLSGFHPIIGVASVSRTFVESLIDNSKGDSIVDYRSGHEGVVDEIKRSLKSAGCEDVPIRYAIDAISEHGSPEIINAVLDPEKGRATYLRALPYEKYFTKDGFSYPKQYTMVGGVHSDEKEFAYVWSRYFSRLLAEDLRDGKAHGASTSLRLAILRSPLSG</sequence>
<dbReference type="InterPro" id="IPR020843">
    <property type="entry name" value="ER"/>
</dbReference>
<dbReference type="InterPro" id="IPR011032">
    <property type="entry name" value="GroES-like_sf"/>
</dbReference>
<accession>A0A9P6VF16</accession>
<evidence type="ECO:0000313" key="4">
    <source>
        <dbReference type="EMBL" id="KAG0646639.1"/>
    </source>
</evidence>
<comment type="similarity">
    <text evidence="1">Belongs to the zinc-containing alcohol dehydrogenase family.</text>
</comment>
<keyword evidence="5" id="KW-1185">Reference proteome</keyword>
<dbReference type="Gene3D" id="3.40.50.720">
    <property type="entry name" value="NAD(P)-binding Rossmann-like Domain"/>
    <property type="match status" value="1"/>
</dbReference>
<evidence type="ECO:0000256" key="1">
    <source>
        <dbReference type="ARBA" id="ARBA00008072"/>
    </source>
</evidence>
<evidence type="ECO:0000259" key="3">
    <source>
        <dbReference type="SMART" id="SM00829"/>
    </source>
</evidence>
<evidence type="ECO:0000256" key="2">
    <source>
        <dbReference type="ARBA" id="ARBA00023002"/>
    </source>
</evidence>
<reference evidence="4" key="1">
    <citation type="submission" date="2019-07" db="EMBL/GenBank/DDBJ databases">
        <title>Hyphodiscus hymeniophilus genome sequencing and assembly.</title>
        <authorList>
            <person name="Kramer G."/>
            <person name="Nodwell J."/>
        </authorList>
    </citation>
    <scope>NUCLEOTIDE SEQUENCE</scope>
    <source>
        <strain evidence="4">ATCC 34498</strain>
    </source>
</reference>
<dbReference type="EMBL" id="VNKQ01000015">
    <property type="protein sequence ID" value="KAG0646639.1"/>
    <property type="molecule type" value="Genomic_DNA"/>
</dbReference>
<feature type="domain" description="Enoyl reductase (ER)" evidence="3">
    <location>
        <begin position="19"/>
        <end position="291"/>
    </location>
</feature>
<dbReference type="AlphaFoldDB" id="A0A9P6VF16"/>
<comment type="caution">
    <text evidence="4">The sequence shown here is derived from an EMBL/GenBank/DDBJ whole genome shotgun (WGS) entry which is preliminary data.</text>
</comment>
<dbReference type="OrthoDB" id="3233595at2759"/>
<dbReference type="InterPro" id="IPR013154">
    <property type="entry name" value="ADH-like_N"/>
</dbReference>
<dbReference type="SUPFAM" id="SSF50129">
    <property type="entry name" value="GroES-like"/>
    <property type="match status" value="1"/>
</dbReference>
<name>A0A9P6VF16_9HELO</name>
<keyword evidence="2" id="KW-0560">Oxidoreductase</keyword>
<dbReference type="Proteomes" id="UP000785200">
    <property type="component" value="Unassembled WGS sequence"/>
</dbReference>
<protein>
    <submittedName>
        <fullName evidence="4">Trans-enoyl reductase fsr4</fullName>
    </submittedName>
</protein>
<dbReference type="Gene3D" id="3.90.180.10">
    <property type="entry name" value="Medium-chain alcohol dehydrogenases, catalytic domain"/>
    <property type="match status" value="1"/>
</dbReference>
<dbReference type="InterPro" id="IPR036291">
    <property type="entry name" value="NAD(P)-bd_dom_sf"/>
</dbReference>